<proteinExistence type="inferred from homology"/>
<feature type="domain" description="Clip" evidence="11">
    <location>
        <begin position="30"/>
        <end position="83"/>
    </location>
</feature>
<keyword evidence="4 9" id="KW-0720">Serine protease</keyword>
<name>A0A6I9V727_BACDO</name>
<evidence type="ECO:0000259" key="11">
    <source>
        <dbReference type="PROSITE" id="PS51888"/>
    </source>
</evidence>
<dbReference type="GeneID" id="105226882"/>
<evidence type="ECO:0000256" key="6">
    <source>
        <dbReference type="ARBA" id="ARBA00023145"/>
    </source>
</evidence>
<evidence type="ECO:0000256" key="3">
    <source>
        <dbReference type="ARBA" id="ARBA00022801"/>
    </source>
</evidence>
<keyword evidence="9" id="KW-0964">Secreted</keyword>
<dbReference type="Gene3D" id="3.30.1640.30">
    <property type="match status" value="1"/>
</dbReference>
<dbReference type="Gene3D" id="2.40.10.10">
    <property type="entry name" value="Trypsin-like serine proteases"/>
    <property type="match status" value="2"/>
</dbReference>
<dbReference type="Pfam" id="PF12032">
    <property type="entry name" value="CLIP"/>
    <property type="match status" value="1"/>
</dbReference>
<evidence type="ECO:0000256" key="1">
    <source>
        <dbReference type="ARBA" id="ARBA00022670"/>
    </source>
</evidence>
<dbReference type="CDD" id="cd00190">
    <property type="entry name" value="Tryp_SPc"/>
    <property type="match status" value="1"/>
</dbReference>
<dbReference type="InterPro" id="IPR038565">
    <property type="entry name" value="CLIP_sf"/>
</dbReference>
<dbReference type="PROSITE" id="PS50240">
    <property type="entry name" value="TRYPSIN_DOM"/>
    <property type="match status" value="1"/>
</dbReference>
<comment type="domain">
    <text evidence="9">The clip domain consists of 35-55 residues which are 'knitted' together usually by 3 conserved disulfide bonds forming a clip-like compact structure.</text>
</comment>
<evidence type="ECO:0000256" key="4">
    <source>
        <dbReference type="ARBA" id="ARBA00022825"/>
    </source>
</evidence>
<feature type="chain" id="PRO_5044955412" description="CLIP domain-containing serine protease" evidence="9">
    <location>
        <begin position="27"/>
        <end position="388"/>
    </location>
</feature>
<dbReference type="PROSITE" id="PS51888">
    <property type="entry name" value="CLIP"/>
    <property type="match status" value="1"/>
</dbReference>
<dbReference type="OrthoDB" id="8009009at2759"/>
<dbReference type="PROSITE" id="PS00134">
    <property type="entry name" value="TRYPSIN_HIS"/>
    <property type="match status" value="1"/>
</dbReference>
<sequence>MAVNNCFALLLSLCCALCFFNTIVGAKGVKCRTPRREYGNCVPILECRSLRILSVKVNRTCRETKLLKESYCGPYNFSYKVCCPREEIKSILIYRDKEERTRRGKADKGILPTTEECGTLTLSNRIYGGTETDIDEYPWIALILLRNEGDKDNFFLRCSGSLINEYFVVTAAHCFNQTSLSDVLVRLGEWNLNTDHGCNKNRCELPLQEKEIDAIIKHPQYKEKSMDNDVALLRIKNGVKFTENVQPICLPIDYSQRDNSYEKQQAVISGWGGTENEVYSPIKLKTTVHIIPVVQKQRKGKKVRYYCNHVLISNSKMCATGEDHDSCPADSGGPLMITENVNGRTNWYLIGIISYSGLEQKCGSENSIGIYARVGSFIDWIVHAIKNT</sequence>
<dbReference type="SUPFAM" id="SSF50494">
    <property type="entry name" value="Trypsin-like serine proteases"/>
    <property type="match status" value="1"/>
</dbReference>
<dbReference type="PRINTS" id="PR00722">
    <property type="entry name" value="CHYMOTRYPSIN"/>
</dbReference>
<dbReference type="InterPro" id="IPR051487">
    <property type="entry name" value="Ser/Thr_Proteases_Immune/Dev"/>
</dbReference>
<keyword evidence="1 9" id="KW-0645">Protease</keyword>
<dbReference type="RefSeq" id="XP_011204303.3">
    <property type="nucleotide sequence ID" value="XM_011206001.4"/>
</dbReference>
<dbReference type="GO" id="GO:0006508">
    <property type="term" value="P:proteolysis"/>
    <property type="evidence" value="ECO:0007669"/>
    <property type="project" value="UniProtKB-KW"/>
</dbReference>
<comment type="subcellular location">
    <subcellularLocation>
        <location evidence="9">Secreted</location>
    </subcellularLocation>
</comment>
<keyword evidence="3 9" id="KW-0378">Hydrolase</keyword>
<feature type="signal peptide" evidence="9">
    <location>
        <begin position="1"/>
        <end position="26"/>
    </location>
</feature>
<dbReference type="InterPro" id="IPR022700">
    <property type="entry name" value="CLIP"/>
</dbReference>
<keyword evidence="12" id="KW-1185">Reference proteome</keyword>
<evidence type="ECO:0000256" key="5">
    <source>
        <dbReference type="ARBA" id="ARBA00022837"/>
    </source>
</evidence>
<dbReference type="EC" id="3.4.21.-" evidence="9"/>
<keyword evidence="5" id="KW-0106">Calcium</keyword>
<evidence type="ECO:0000313" key="12">
    <source>
        <dbReference type="Proteomes" id="UP001652620"/>
    </source>
</evidence>
<dbReference type="Pfam" id="PF00089">
    <property type="entry name" value="Trypsin"/>
    <property type="match status" value="1"/>
</dbReference>
<keyword evidence="2 9" id="KW-0732">Signal</keyword>
<dbReference type="SMART" id="SM00680">
    <property type="entry name" value="CLIP"/>
    <property type="match status" value="1"/>
</dbReference>
<protein>
    <recommendedName>
        <fullName evidence="9">CLIP domain-containing serine protease</fullName>
        <ecNumber evidence="9">3.4.21.-</ecNumber>
    </recommendedName>
</protein>
<dbReference type="InterPro" id="IPR001254">
    <property type="entry name" value="Trypsin_dom"/>
</dbReference>
<gene>
    <name evidence="13" type="primary">LOC105226882</name>
</gene>
<dbReference type="Proteomes" id="UP001652620">
    <property type="component" value="Chromosome 5"/>
</dbReference>
<evidence type="ECO:0000256" key="8">
    <source>
        <dbReference type="ARBA" id="ARBA00024195"/>
    </source>
</evidence>
<dbReference type="KEGG" id="bdr:105226882"/>
<dbReference type="SMART" id="SM00020">
    <property type="entry name" value="Tryp_SPc"/>
    <property type="match status" value="1"/>
</dbReference>
<evidence type="ECO:0000259" key="10">
    <source>
        <dbReference type="PROSITE" id="PS50240"/>
    </source>
</evidence>
<evidence type="ECO:0000256" key="7">
    <source>
        <dbReference type="ARBA" id="ARBA00023157"/>
    </source>
</evidence>
<comment type="similarity">
    <text evidence="8 9">Belongs to the peptidase S1 family. CLIP subfamily.</text>
</comment>
<dbReference type="InterPro" id="IPR018114">
    <property type="entry name" value="TRYPSIN_HIS"/>
</dbReference>
<evidence type="ECO:0000256" key="9">
    <source>
        <dbReference type="RuleBase" id="RU366078"/>
    </source>
</evidence>
<feature type="domain" description="Peptidase S1" evidence="10">
    <location>
        <begin position="126"/>
        <end position="386"/>
    </location>
</feature>
<dbReference type="InterPro" id="IPR009003">
    <property type="entry name" value="Peptidase_S1_PA"/>
</dbReference>
<dbReference type="AlphaFoldDB" id="A0A6I9V727"/>
<organism evidence="12 13">
    <name type="scientific">Bactrocera dorsalis</name>
    <name type="common">Oriental fruit fly</name>
    <name type="synonym">Dacus dorsalis</name>
    <dbReference type="NCBI Taxonomy" id="27457"/>
    <lineage>
        <taxon>Eukaryota</taxon>
        <taxon>Metazoa</taxon>
        <taxon>Ecdysozoa</taxon>
        <taxon>Arthropoda</taxon>
        <taxon>Hexapoda</taxon>
        <taxon>Insecta</taxon>
        <taxon>Pterygota</taxon>
        <taxon>Neoptera</taxon>
        <taxon>Endopterygota</taxon>
        <taxon>Diptera</taxon>
        <taxon>Brachycera</taxon>
        <taxon>Muscomorpha</taxon>
        <taxon>Tephritoidea</taxon>
        <taxon>Tephritidae</taxon>
        <taxon>Bactrocera</taxon>
        <taxon>Bactrocera</taxon>
    </lineage>
</organism>
<dbReference type="PANTHER" id="PTHR24256">
    <property type="entry name" value="TRYPTASE-RELATED"/>
    <property type="match status" value="1"/>
</dbReference>
<dbReference type="GO" id="GO:0005576">
    <property type="term" value="C:extracellular region"/>
    <property type="evidence" value="ECO:0007669"/>
    <property type="project" value="UniProtKB-SubCell"/>
</dbReference>
<accession>A0A6I9V727</accession>
<dbReference type="InterPro" id="IPR001314">
    <property type="entry name" value="Peptidase_S1A"/>
</dbReference>
<dbReference type="GO" id="GO:0004252">
    <property type="term" value="F:serine-type endopeptidase activity"/>
    <property type="evidence" value="ECO:0007669"/>
    <property type="project" value="UniProtKB-UniRule"/>
</dbReference>
<evidence type="ECO:0000313" key="13">
    <source>
        <dbReference type="RefSeq" id="XP_011204303.3"/>
    </source>
</evidence>
<keyword evidence="7" id="KW-1015">Disulfide bond</keyword>
<dbReference type="InParanoid" id="A0A6I9V727"/>
<dbReference type="InterPro" id="IPR043504">
    <property type="entry name" value="Peptidase_S1_PA_chymotrypsin"/>
</dbReference>
<reference evidence="13" key="1">
    <citation type="submission" date="2025-08" db="UniProtKB">
        <authorList>
            <consortium name="RefSeq"/>
        </authorList>
    </citation>
    <scope>IDENTIFICATION</scope>
    <source>
        <tissue evidence="13">Adult</tissue>
    </source>
</reference>
<keyword evidence="6" id="KW-0865">Zymogen</keyword>
<evidence type="ECO:0000256" key="2">
    <source>
        <dbReference type="ARBA" id="ARBA00022729"/>
    </source>
</evidence>